<sequence>MNNEEIAAILKKELNLQEVHVTGDGNHFNVIAVGEIFNEITSRVKQQQYLYQPLLPFIADNTVHAVNFKIYTPELWQRERKLMGM</sequence>
<accession>A0ABV6CAV0</accession>
<dbReference type="RefSeq" id="WP_385875670.1">
    <property type="nucleotide sequence ID" value="NZ_JBHLXE010000013.1"/>
</dbReference>
<proteinExistence type="inferred from homology"/>
<comment type="similarity">
    <text evidence="1 2">Belongs to the BolA/IbaG family.</text>
</comment>
<evidence type="ECO:0000256" key="1">
    <source>
        <dbReference type="ARBA" id="ARBA00005578"/>
    </source>
</evidence>
<keyword evidence="4" id="KW-1185">Reference proteome</keyword>
<name>A0ABV6CAV0_9GAMM</name>
<organism evidence="3 4">
    <name type="scientific">Thorsellia kenyensis</name>
    <dbReference type="NCBI Taxonomy" id="1549888"/>
    <lineage>
        <taxon>Bacteria</taxon>
        <taxon>Pseudomonadati</taxon>
        <taxon>Pseudomonadota</taxon>
        <taxon>Gammaproteobacteria</taxon>
        <taxon>Enterobacterales</taxon>
        <taxon>Thorselliaceae</taxon>
        <taxon>Thorsellia</taxon>
    </lineage>
</organism>
<dbReference type="PIRSF" id="PIRSF003113">
    <property type="entry name" value="BolA"/>
    <property type="match status" value="1"/>
</dbReference>
<reference evidence="3 4" key="1">
    <citation type="submission" date="2024-09" db="EMBL/GenBank/DDBJ databases">
        <authorList>
            <person name="Sun Q."/>
            <person name="Mori K."/>
        </authorList>
    </citation>
    <scope>NUCLEOTIDE SEQUENCE [LARGE SCALE GENOMIC DNA]</scope>
    <source>
        <strain evidence="3 4">CCM 8545</strain>
    </source>
</reference>
<evidence type="ECO:0000313" key="4">
    <source>
        <dbReference type="Proteomes" id="UP001589758"/>
    </source>
</evidence>
<protein>
    <submittedName>
        <fullName evidence="3">BolA family protein</fullName>
    </submittedName>
</protein>
<dbReference type="PANTHER" id="PTHR46229">
    <property type="entry name" value="BOLA TRANSCRIPTION REGULATOR"/>
    <property type="match status" value="1"/>
</dbReference>
<evidence type="ECO:0000256" key="2">
    <source>
        <dbReference type="RuleBase" id="RU003860"/>
    </source>
</evidence>
<dbReference type="InterPro" id="IPR036065">
    <property type="entry name" value="BolA-like_sf"/>
</dbReference>
<dbReference type="InterPro" id="IPR002634">
    <property type="entry name" value="BolA"/>
</dbReference>
<dbReference type="Gene3D" id="3.30.300.90">
    <property type="entry name" value="BolA-like"/>
    <property type="match status" value="1"/>
</dbReference>
<dbReference type="Pfam" id="PF01722">
    <property type="entry name" value="BolA"/>
    <property type="match status" value="1"/>
</dbReference>
<dbReference type="EMBL" id="JBHLXE010000013">
    <property type="protein sequence ID" value="MFC0178661.1"/>
    <property type="molecule type" value="Genomic_DNA"/>
</dbReference>
<dbReference type="PANTHER" id="PTHR46229:SF4">
    <property type="entry name" value="ACID STRESS PROTEIN IBAG"/>
    <property type="match status" value="1"/>
</dbReference>
<dbReference type="SUPFAM" id="SSF82657">
    <property type="entry name" value="BolA-like"/>
    <property type="match status" value="1"/>
</dbReference>
<dbReference type="InterPro" id="IPR050961">
    <property type="entry name" value="BolA/IbaG_stress_morph_reg"/>
</dbReference>
<comment type="caution">
    <text evidence="3">The sequence shown here is derived from an EMBL/GenBank/DDBJ whole genome shotgun (WGS) entry which is preliminary data.</text>
</comment>
<evidence type="ECO:0000313" key="3">
    <source>
        <dbReference type="EMBL" id="MFC0178661.1"/>
    </source>
</evidence>
<gene>
    <name evidence="3" type="ORF">ACFFIT_00845</name>
</gene>
<dbReference type="Proteomes" id="UP001589758">
    <property type="component" value="Unassembled WGS sequence"/>
</dbReference>